<dbReference type="Gene3D" id="1.50.40.10">
    <property type="entry name" value="Mitochondrial carrier domain"/>
    <property type="match status" value="1"/>
</dbReference>
<comment type="subcellular location">
    <subcellularLocation>
        <location evidence="1">Mitochondrion membrane</location>
        <topology evidence="1">Multi-pass membrane protein</topology>
    </subcellularLocation>
</comment>
<dbReference type="RefSeq" id="XP_003677230.1">
    <property type="nucleotide sequence ID" value="XM_003677182.1"/>
</dbReference>
<evidence type="ECO:0000256" key="8">
    <source>
        <dbReference type="ARBA" id="ARBA00023136"/>
    </source>
</evidence>
<protein>
    <recommendedName>
        <fullName evidence="13">Mitochondrial carrier protein</fullName>
    </recommendedName>
</protein>
<dbReference type="PANTHER" id="PTHR45788:SF5">
    <property type="entry name" value="AFR253WP"/>
    <property type="match status" value="1"/>
</dbReference>
<feature type="repeat" description="Solcar" evidence="9">
    <location>
        <begin position="98"/>
        <end position="225"/>
    </location>
</feature>
<evidence type="ECO:0000256" key="5">
    <source>
        <dbReference type="ARBA" id="ARBA00022737"/>
    </source>
</evidence>
<dbReference type="InterPro" id="IPR049563">
    <property type="entry name" value="TXTP-like"/>
</dbReference>
<dbReference type="PANTHER" id="PTHR45788">
    <property type="entry name" value="SUCCINATE/FUMARATE MITOCHONDRIAL TRANSPORTER-RELATED"/>
    <property type="match status" value="1"/>
</dbReference>
<feature type="repeat" description="Solcar" evidence="9">
    <location>
        <begin position="232"/>
        <end position="318"/>
    </location>
</feature>
<dbReference type="InterPro" id="IPR023395">
    <property type="entry name" value="MCP_dom_sf"/>
</dbReference>
<evidence type="ECO:0000256" key="10">
    <source>
        <dbReference type="RuleBase" id="RU000488"/>
    </source>
</evidence>
<dbReference type="Proteomes" id="UP000001640">
    <property type="component" value="Chromosome 6"/>
</dbReference>
<dbReference type="HOGENOM" id="CLU_015166_5_1_1"/>
<keyword evidence="5" id="KW-0677">Repeat</keyword>
<dbReference type="GO" id="GO:0071913">
    <property type="term" value="F:citrate secondary active transmembrane transporter activity"/>
    <property type="evidence" value="ECO:0007669"/>
    <property type="project" value="TreeGrafter"/>
</dbReference>
<keyword evidence="8 9" id="KW-0472">Membrane</keyword>
<dbReference type="KEGG" id="ncs:NCAS_0F03930"/>
<dbReference type="FunCoup" id="G0VHA4">
    <property type="interactions" value="48"/>
</dbReference>
<proteinExistence type="inferred from homology"/>
<keyword evidence="7" id="KW-0496">Mitochondrion</keyword>
<dbReference type="InterPro" id="IPR018108">
    <property type="entry name" value="MCP_transmembrane"/>
</dbReference>
<dbReference type="EMBL" id="HE576757">
    <property type="protein sequence ID" value="CCC70877.1"/>
    <property type="molecule type" value="Genomic_DNA"/>
</dbReference>
<dbReference type="STRING" id="1064592.G0VHA4"/>
<keyword evidence="4 9" id="KW-0812">Transmembrane</keyword>
<name>G0VHA4_NAUCA</name>
<reference key="2">
    <citation type="submission" date="2011-08" db="EMBL/GenBank/DDBJ databases">
        <title>Genome sequence of Naumovozyma castellii.</title>
        <authorList>
            <person name="Gordon J.L."/>
            <person name="Armisen D."/>
            <person name="Proux-Wera E."/>
            <person name="OhEigeartaigh S.S."/>
            <person name="Byrne K.P."/>
            <person name="Wolfe K.H."/>
        </authorList>
    </citation>
    <scope>NUCLEOTIDE SEQUENCE</scope>
    <source>
        <strain>Type strain:CBS 4309</strain>
    </source>
</reference>
<dbReference type="OMA" id="TRMQSKY"/>
<dbReference type="AlphaFoldDB" id="G0VHA4"/>
<dbReference type="eggNOG" id="KOG0756">
    <property type="taxonomic scope" value="Eukaryota"/>
</dbReference>
<evidence type="ECO:0000313" key="12">
    <source>
        <dbReference type="Proteomes" id="UP000001640"/>
    </source>
</evidence>
<comment type="similarity">
    <text evidence="2 10">Belongs to the mitochondrial carrier (TC 2.A.29) family.</text>
</comment>
<sequence>MKKDNMTDVPIQILAGSAAAVFETTLTYPFEFLKTGFQLHRRTVGAKPFEALRPIKVYFAGCTALNLSAIVKTSVRFATFDKACQILRDPNLPKDSLLKGPRLLLAGILTGAVESLCIIPFENVKVTMIENSLQLSESKPTEKEIAGTLKKKVTFHVAKPKQLSPQEQWRQVYSKYPSSNIFSVVKEIYLTRGLRGFAQGAMPTVFRQVSNSTVRFTAYTTLKQLISPTQPLNEVYAFGIGLFSSCAVVALTQPIDVVKTRMQSKTAHYFYKNSLNCAYRVFVEEGMVSLWKGWLPRLFKVGLSGGISFGVYQYVENLSHTLKKENILIDNQCTSFPKLNCIYILSQQNLFIVI</sequence>
<keyword evidence="6" id="KW-1133">Transmembrane helix</keyword>
<evidence type="ECO:0000313" key="11">
    <source>
        <dbReference type="EMBL" id="CCC70877.1"/>
    </source>
</evidence>
<dbReference type="GeneID" id="96904523"/>
<evidence type="ECO:0000256" key="9">
    <source>
        <dbReference type="PROSITE-ProRule" id="PRU00282"/>
    </source>
</evidence>
<dbReference type="InParanoid" id="G0VHA4"/>
<dbReference type="GO" id="GO:0006843">
    <property type="term" value="P:mitochondrial citrate transmembrane transport"/>
    <property type="evidence" value="ECO:0007669"/>
    <property type="project" value="TreeGrafter"/>
</dbReference>
<reference evidence="11 12" key="1">
    <citation type="journal article" date="2011" name="Proc. Natl. Acad. Sci. U.S.A.">
        <title>Evolutionary erosion of yeast sex chromosomes by mating-type switching accidents.</title>
        <authorList>
            <person name="Gordon J.L."/>
            <person name="Armisen D."/>
            <person name="Proux-Wera E."/>
            <person name="Oheigeartaigh S.S."/>
            <person name="Byrne K.P."/>
            <person name="Wolfe K.H."/>
        </authorList>
    </citation>
    <scope>NUCLEOTIDE SEQUENCE [LARGE SCALE GENOMIC DNA]</scope>
    <source>
        <strain evidence="12">ATCC 76901 / BCRC 22586 / CBS 4309 / NBRC 1992 / NRRL Y-12630</strain>
    </source>
</reference>
<evidence type="ECO:0008006" key="13">
    <source>
        <dbReference type="Google" id="ProtNLM"/>
    </source>
</evidence>
<dbReference type="OrthoDB" id="44467at2759"/>
<evidence type="ECO:0000256" key="2">
    <source>
        <dbReference type="ARBA" id="ARBA00006375"/>
    </source>
</evidence>
<evidence type="ECO:0000256" key="7">
    <source>
        <dbReference type="ARBA" id="ARBA00023128"/>
    </source>
</evidence>
<gene>
    <name evidence="11" type="primary">NCAS0F03930</name>
    <name evidence="11" type="ordered locus">NCAS_0F03930</name>
</gene>
<accession>G0VHA4</accession>
<dbReference type="SUPFAM" id="SSF103506">
    <property type="entry name" value="Mitochondrial carrier"/>
    <property type="match status" value="1"/>
</dbReference>
<evidence type="ECO:0000256" key="6">
    <source>
        <dbReference type="ARBA" id="ARBA00022989"/>
    </source>
</evidence>
<dbReference type="Pfam" id="PF00153">
    <property type="entry name" value="Mito_carr"/>
    <property type="match status" value="3"/>
</dbReference>
<evidence type="ECO:0000256" key="1">
    <source>
        <dbReference type="ARBA" id="ARBA00004225"/>
    </source>
</evidence>
<keyword evidence="3 10" id="KW-0813">Transport</keyword>
<evidence type="ECO:0000256" key="4">
    <source>
        <dbReference type="ARBA" id="ARBA00022692"/>
    </source>
</evidence>
<organism evidence="11 12">
    <name type="scientific">Naumovozyma castellii</name>
    <name type="common">Yeast</name>
    <name type="synonym">Saccharomyces castellii</name>
    <dbReference type="NCBI Taxonomy" id="27288"/>
    <lineage>
        <taxon>Eukaryota</taxon>
        <taxon>Fungi</taxon>
        <taxon>Dikarya</taxon>
        <taxon>Ascomycota</taxon>
        <taxon>Saccharomycotina</taxon>
        <taxon>Saccharomycetes</taxon>
        <taxon>Saccharomycetales</taxon>
        <taxon>Saccharomycetaceae</taxon>
        <taxon>Naumovozyma</taxon>
    </lineage>
</organism>
<dbReference type="PROSITE" id="PS50920">
    <property type="entry name" value="SOLCAR"/>
    <property type="match status" value="2"/>
</dbReference>
<evidence type="ECO:0000256" key="3">
    <source>
        <dbReference type="ARBA" id="ARBA00022448"/>
    </source>
</evidence>
<keyword evidence="12" id="KW-1185">Reference proteome</keyword>
<dbReference type="GO" id="GO:0031966">
    <property type="term" value="C:mitochondrial membrane"/>
    <property type="evidence" value="ECO:0007669"/>
    <property type="project" value="UniProtKB-SubCell"/>
</dbReference>